<feature type="chain" id="PRO_5046322810" evidence="1">
    <location>
        <begin position="29"/>
        <end position="275"/>
    </location>
</feature>
<feature type="signal peptide" evidence="1">
    <location>
        <begin position="1"/>
        <end position="28"/>
    </location>
</feature>
<dbReference type="RefSeq" id="WP_377088204.1">
    <property type="nucleotide sequence ID" value="NZ_JBHSJL010000014.1"/>
</dbReference>
<evidence type="ECO:0000313" key="2">
    <source>
        <dbReference type="EMBL" id="MFD2158764.1"/>
    </source>
</evidence>
<keyword evidence="3" id="KW-1185">Reference proteome</keyword>
<sequence>MNYPRARMMRYSLSTLTLLALLSPLSQAATVTALGATVSTFVSDNTPTIVDATFTAVDPTDPTSLPDPFEVGQTADFQGNGGNAIVDARLDDLNYYIPDGAGTIGYTGTNFGFIAVQDDSRSPSPNAQKIDIASSASYSISFELAPGETRLAALDLTYRVFIDNDVQNNATVSWELVSPSNTKLGITDSIDYMQPVPNDPYQETEMISQSTIINQAGIYTFNLTAEIPEQEFQNSKKDVVIILDDINVRVTNIPEPSAVTMLALASCGLLLRRRR</sequence>
<reference evidence="3" key="1">
    <citation type="journal article" date="2019" name="Int. J. Syst. Evol. Microbiol.">
        <title>The Global Catalogue of Microorganisms (GCM) 10K type strain sequencing project: providing services to taxonomists for standard genome sequencing and annotation.</title>
        <authorList>
            <consortium name="The Broad Institute Genomics Platform"/>
            <consortium name="The Broad Institute Genome Sequencing Center for Infectious Disease"/>
            <person name="Wu L."/>
            <person name="Ma J."/>
        </authorList>
    </citation>
    <scope>NUCLEOTIDE SEQUENCE [LARGE SCALE GENOMIC DNA]</scope>
    <source>
        <strain evidence="3">CCUG 57942</strain>
    </source>
</reference>
<protein>
    <submittedName>
        <fullName evidence="2">PEP-CTERM sorting domain-containing protein</fullName>
    </submittedName>
</protein>
<organism evidence="2 3">
    <name type="scientific">Rubritalea tangerina</name>
    <dbReference type="NCBI Taxonomy" id="430798"/>
    <lineage>
        <taxon>Bacteria</taxon>
        <taxon>Pseudomonadati</taxon>
        <taxon>Verrucomicrobiota</taxon>
        <taxon>Verrucomicrobiia</taxon>
        <taxon>Verrucomicrobiales</taxon>
        <taxon>Rubritaleaceae</taxon>
        <taxon>Rubritalea</taxon>
    </lineage>
</organism>
<comment type="caution">
    <text evidence="2">The sequence shown here is derived from an EMBL/GenBank/DDBJ whole genome shotgun (WGS) entry which is preliminary data.</text>
</comment>
<dbReference type="EMBL" id="JBHUJB010000033">
    <property type="protein sequence ID" value="MFD2158764.1"/>
    <property type="molecule type" value="Genomic_DNA"/>
</dbReference>
<gene>
    <name evidence="2" type="ORF">ACFSW8_07640</name>
</gene>
<name>A0ABW4Z9Y1_9BACT</name>
<evidence type="ECO:0000313" key="3">
    <source>
        <dbReference type="Proteomes" id="UP001597389"/>
    </source>
</evidence>
<dbReference type="Proteomes" id="UP001597389">
    <property type="component" value="Unassembled WGS sequence"/>
</dbReference>
<proteinExistence type="predicted"/>
<evidence type="ECO:0000256" key="1">
    <source>
        <dbReference type="SAM" id="SignalP"/>
    </source>
</evidence>
<accession>A0ABW4Z9Y1</accession>
<keyword evidence="1" id="KW-0732">Signal</keyword>